<evidence type="ECO:0000256" key="1">
    <source>
        <dbReference type="ARBA" id="ARBA00004328"/>
    </source>
</evidence>
<evidence type="ECO:0000313" key="3">
    <source>
        <dbReference type="EMBL" id="SPF51818.1"/>
    </source>
</evidence>
<dbReference type="Pfam" id="PF05065">
    <property type="entry name" value="Phage_capsid"/>
    <property type="match status" value="1"/>
</dbReference>
<evidence type="ECO:0000313" key="4">
    <source>
        <dbReference type="Proteomes" id="UP000238916"/>
    </source>
</evidence>
<dbReference type="InterPro" id="IPR054612">
    <property type="entry name" value="Phage_capsid-like_C"/>
</dbReference>
<sequence length="121" mass="13089">MSSNSLYSGVCAIKDALGRPIFLENPQWGLSVANGEQADYAKSAIVGRLLGNPVIMSPYITDGTILFGDLSFYHFNLSVDVLIEKSYEFGFGSNDVYYKGWLLADGGVSQAEAFVEAIPHA</sequence>
<evidence type="ECO:0000259" key="2">
    <source>
        <dbReference type="Pfam" id="PF05065"/>
    </source>
</evidence>
<feature type="domain" description="Phage capsid-like C-terminal" evidence="2">
    <location>
        <begin position="13"/>
        <end position="115"/>
    </location>
</feature>
<dbReference type="AlphaFoldDB" id="A0A2U3LIY9"/>
<comment type="subcellular location">
    <subcellularLocation>
        <location evidence="1">Virion</location>
    </subcellularLocation>
</comment>
<protein>
    <recommendedName>
        <fullName evidence="2">Phage capsid-like C-terminal domain-containing protein</fullName>
    </recommendedName>
</protein>
<proteinExistence type="predicted"/>
<gene>
    <name evidence="3" type="ORF">SBF1_5350008</name>
</gene>
<dbReference type="InterPro" id="IPR024455">
    <property type="entry name" value="Phage_capsid"/>
</dbReference>
<accession>A0A2U3LIY9</accession>
<name>A0A2U3LIY9_9FIRM</name>
<dbReference type="SUPFAM" id="SSF56563">
    <property type="entry name" value="Major capsid protein gp5"/>
    <property type="match status" value="1"/>
</dbReference>
<organism evidence="3 4">
    <name type="scientific">Candidatus Desulfosporosinus infrequens</name>
    <dbReference type="NCBI Taxonomy" id="2043169"/>
    <lineage>
        <taxon>Bacteria</taxon>
        <taxon>Bacillati</taxon>
        <taxon>Bacillota</taxon>
        <taxon>Clostridia</taxon>
        <taxon>Eubacteriales</taxon>
        <taxon>Desulfitobacteriaceae</taxon>
        <taxon>Desulfosporosinus</taxon>
    </lineage>
</organism>
<dbReference type="Proteomes" id="UP000238916">
    <property type="component" value="Unassembled WGS sequence"/>
</dbReference>
<dbReference type="NCBIfam" id="TIGR01554">
    <property type="entry name" value="major_cap_HK97"/>
    <property type="match status" value="1"/>
</dbReference>
<dbReference type="EMBL" id="OMOF01000485">
    <property type="protein sequence ID" value="SPF51818.1"/>
    <property type="molecule type" value="Genomic_DNA"/>
</dbReference>
<reference evidence="4" key="1">
    <citation type="submission" date="2018-02" db="EMBL/GenBank/DDBJ databases">
        <authorList>
            <person name="Hausmann B."/>
        </authorList>
    </citation>
    <scope>NUCLEOTIDE SEQUENCE [LARGE SCALE GENOMIC DNA]</scope>
    <source>
        <strain evidence="4">Peat soil MAG SbF1</strain>
    </source>
</reference>